<keyword evidence="3" id="KW-1185">Reference proteome</keyword>
<reference evidence="2" key="1">
    <citation type="submission" date="2023-10" db="EMBL/GenBank/DDBJ databases">
        <authorList>
            <person name="Chen Y."/>
            <person name="Shah S."/>
            <person name="Dougan E. K."/>
            <person name="Thang M."/>
            <person name="Chan C."/>
        </authorList>
    </citation>
    <scope>NUCLEOTIDE SEQUENCE [LARGE SCALE GENOMIC DNA]</scope>
</reference>
<dbReference type="Proteomes" id="UP001189429">
    <property type="component" value="Unassembled WGS sequence"/>
</dbReference>
<evidence type="ECO:0000313" key="2">
    <source>
        <dbReference type="EMBL" id="CAK0881127.1"/>
    </source>
</evidence>
<feature type="region of interest" description="Disordered" evidence="1">
    <location>
        <begin position="375"/>
        <end position="401"/>
    </location>
</feature>
<feature type="region of interest" description="Disordered" evidence="1">
    <location>
        <begin position="1"/>
        <end position="22"/>
    </location>
</feature>
<gene>
    <name evidence="2" type="ORF">PCOR1329_LOCUS64064</name>
</gene>
<proteinExistence type="predicted"/>
<dbReference type="EMBL" id="CAUYUJ010018156">
    <property type="protein sequence ID" value="CAK0881127.1"/>
    <property type="molecule type" value="Genomic_DNA"/>
</dbReference>
<name>A0ABN9W510_9DINO</name>
<evidence type="ECO:0000256" key="1">
    <source>
        <dbReference type="SAM" id="MobiDB-lite"/>
    </source>
</evidence>
<evidence type="ECO:0000313" key="3">
    <source>
        <dbReference type="Proteomes" id="UP001189429"/>
    </source>
</evidence>
<organism evidence="2 3">
    <name type="scientific">Prorocentrum cordatum</name>
    <dbReference type="NCBI Taxonomy" id="2364126"/>
    <lineage>
        <taxon>Eukaryota</taxon>
        <taxon>Sar</taxon>
        <taxon>Alveolata</taxon>
        <taxon>Dinophyceae</taxon>
        <taxon>Prorocentrales</taxon>
        <taxon>Prorocentraceae</taxon>
        <taxon>Prorocentrum</taxon>
    </lineage>
</organism>
<sequence>MIQSRGVQASSSSSSGGNQWFSPVSEEEAFEAPVREESADAFEKAFLGVVSWNVTEAPEINVSKPSLEDPVGHMYRMVRNWQQQHNGTIPRPMSAFTLRERIFAELAQGVDAEELLLSCCLDGCKLCKTSSYKWALLSFAVSFVIGWWKAVRLLLEVRSRMANSRERVEQAAESGEAGYLAGDMAEEGRELFQEAMCGFEVLVFGRLLPWGKVSRDLRAWLQDTGQVPVQGELANSPRERELSRRPSLAKRECFAGDLAEEDRELFQEAISGFEVLVFGRLLPLGEFCRDLRAWFMNSGEAPVGGALANDQFERQLSRRLSLAKRECLAGNMAEKDRELFHEAIGGLEVLVFGRLLPWGELPRVACLVAGYWSGPQTTREQPPRERVEQAAESGEAGVLGR</sequence>
<comment type="caution">
    <text evidence="2">The sequence shown here is derived from an EMBL/GenBank/DDBJ whole genome shotgun (WGS) entry which is preliminary data.</text>
</comment>
<accession>A0ABN9W510</accession>
<protein>
    <submittedName>
        <fullName evidence="2">Uncharacterized protein</fullName>
    </submittedName>
</protein>